<gene>
    <name evidence="2" type="ORF">JOB18_008098</name>
</gene>
<feature type="signal peptide" evidence="1">
    <location>
        <begin position="1"/>
        <end position="20"/>
    </location>
</feature>
<evidence type="ECO:0008006" key="4">
    <source>
        <dbReference type="Google" id="ProtNLM"/>
    </source>
</evidence>
<keyword evidence="1" id="KW-0732">Signal</keyword>
<name>A0AAV6QG42_SOLSE</name>
<dbReference type="PANTHER" id="PTHR11362">
    <property type="entry name" value="PHOSPHATIDYLETHANOLAMINE-BINDING PROTEIN"/>
    <property type="match status" value="1"/>
</dbReference>
<dbReference type="EMBL" id="JAGKHQ010000017">
    <property type="protein sequence ID" value="KAG7489261.1"/>
    <property type="molecule type" value="Genomic_DNA"/>
</dbReference>
<keyword evidence="3" id="KW-1185">Reference proteome</keyword>
<accession>A0AAV6QG42</accession>
<dbReference type="PANTHER" id="PTHR11362:SF82">
    <property type="entry name" value="PHOSPHATIDYLETHANOLAMINE-BINDING PROTEIN 4"/>
    <property type="match status" value="1"/>
</dbReference>
<evidence type="ECO:0000256" key="1">
    <source>
        <dbReference type="SAM" id="SignalP"/>
    </source>
</evidence>
<sequence length="192" mass="21632">MAGPGLFLLLSLGILGFSHADTLISMDSSFCHGELKVIYPELDIDRCLTIPENLRKKISTVWHVPQIYFSGANVDKDYILMMFDPDAPSHSQPTRACWRHWLVVDIKGINLKEGRLAGTTLTDYSSPAPPRNSGLHRYQFMLFEQPPHSTVSLSEEEEASLGNWDPNFFAARFNLGNPVAALQFLTQNYMDE</sequence>
<dbReference type="CDD" id="cd00866">
    <property type="entry name" value="PEBP_euk"/>
    <property type="match status" value="1"/>
</dbReference>
<comment type="caution">
    <text evidence="2">The sequence shown here is derived from an EMBL/GenBank/DDBJ whole genome shotgun (WGS) entry which is preliminary data.</text>
</comment>
<evidence type="ECO:0000313" key="3">
    <source>
        <dbReference type="Proteomes" id="UP000693946"/>
    </source>
</evidence>
<dbReference type="InterPro" id="IPR035810">
    <property type="entry name" value="PEBP_euk"/>
</dbReference>
<dbReference type="InterPro" id="IPR008914">
    <property type="entry name" value="PEBP"/>
</dbReference>
<organism evidence="2 3">
    <name type="scientific">Solea senegalensis</name>
    <name type="common">Senegalese sole</name>
    <dbReference type="NCBI Taxonomy" id="28829"/>
    <lineage>
        <taxon>Eukaryota</taxon>
        <taxon>Metazoa</taxon>
        <taxon>Chordata</taxon>
        <taxon>Craniata</taxon>
        <taxon>Vertebrata</taxon>
        <taxon>Euteleostomi</taxon>
        <taxon>Actinopterygii</taxon>
        <taxon>Neopterygii</taxon>
        <taxon>Teleostei</taxon>
        <taxon>Neoteleostei</taxon>
        <taxon>Acanthomorphata</taxon>
        <taxon>Carangaria</taxon>
        <taxon>Pleuronectiformes</taxon>
        <taxon>Pleuronectoidei</taxon>
        <taxon>Soleidae</taxon>
        <taxon>Solea</taxon>
    </lineage>
</organism>
<dbReference type="Proteomes" id="UP000693946">
    <property type="component" value="Linkage Group LG5"/>
</dbReference>
<proteinExistence type="predicted"/>
<dbReference type="Pfam" id="PF01161">
    <property type="entry name" value="PBP"/>
    <property type="match status" value="1"/>
</dbReference>
<reference evidence="2 3" key="1">
    <citation type="journal article" date="2021" name="Sci. Rep.">
        <title>Chromosome anchoring in Senegalese sole (Solea senegalensis) reveals sex-associated markers and genome rearrangements in flatfish.</title>
        <authorList>
            <person name="Guerrero-Cozar I."/>
            <person name="Gomez-Garrido J."/>
            <person name="Berbel C."/>
            <person name="Martinez-Blanch J.F."/>
            <person name="Alioto T."/>
            <person name="Claros M.G."/>
            <person name="Gagnaire P.A."/>
            <person name="Manchado M."/>
        </authorList>
    </citation>
    <scope>NUCLEOTIDE SEQUENCE [LARGE SCALE GENOMIC DNA]</scope>
    <source>
        <strain evidence="2">Sse05_10M</strain>
    </source>
</reference>
<dbReference type="AlphaFoldDB" id="A0AAV6QG42"/>
<protein>
    <recommendedName>
        <fullName evidence="4">Phosphatidylethanolamine-binding protein 4</fullName>
    </recommendedName>
</protein>
<feature type="chain" id="PRO_5043910750" description="Phosphatidylethanolamine-binding protein 4" evidence="1">
    <location>
        <begin position="21"/>
        <end position="192"/>
    </location>
</feature>
<evidence type="ECO:0000313" key="2">
    <source>
        <dbReference type="EMBL" id="KAG7489261.1"/>
    </source>
</evidence>